<dbReference type="InterPro" id="IPR025319">
    <property type="entry name" value="DUF4224"/>
</dbReference>
<evidence type="ECO:0000313" key="3">
    <source>
        <dbReference type="EMBL" id="NHZ62643.1"/>
    </source>
</evidence>
<gene>
    <name evidence="3" type="ORF">F1735_10035</name>
</gene>
<evidence type="ECO:0000256" key="1">
    <source>
        <dbReference type="SAM" id="MobiDB-lite"/>
    </source>
</evidence>
<protein>
    <submittedName>
        <fullName evidence="3">DUF4224 domain-containing protein</fullName>
    </submittedName>
</protein>
<accession>A0ABX0MRP8</accession>
<sequence length="81" mass="9364">MTNMFLTDEEVVELTGRTQRAAQKRVLNFMGIVCRERPDASLAILRLHVEESFGANTPKKMRRPEPQLDWEGVNSIPRRKP</sequence>
<dbReference type="EMBL" id="WHJF01000020">
    <property type="protein sequence ID" value="NHZ62643.1"/>
    <property type="molecule type" value="Genomic_DNA"/>
</dbReference>
<dbReference type="Proteomes" id="UP000610594">
    <property type="component" value="Unassembled WGS sequence"/>
</dbReference>
<feature type="region of interest" description="Disordered" evidence="1">
    <location>
        <begin position="53"/>
        <end position="81"/>
    </location>
</feature>
<feature type="domain" description="DUF4224" evidence="2">
    <location>
        <begin position="5"/>
        <end position="46"/>
    </location>
</feature>
<organism evidence="3 4">
    <name type="scientific">Massilia genomosp. 1</name>
    <dbReference type="NCBI Taxonomy" id="2609280"/>
    <lineage>
        <taxon>Bacteria</taxon>
        <taxon>Pseudomonadati</taxon>
        <taxon>Pseudomonadota</taxon>
        <taxon>Betaproteobacteria</taxon>
        <taxon>Burkholderiales</taxon>
        <taxon>Oxalobacteraceae</taxon>
        <taxon>Telluria group</taxon>
        <taxon>Massilia</taxon>
    </lineage>
</organism>
<reference evidence="3 4" key="1">
    <citation type="submission" date="2019-10" db="EMBL/GenBank/DDBJ databases">
        <title>Taxonomy of Antarctic Massilia spp.: description of Massilia rubra sp. nov., Massilia aquatica sp. nov., Massilia mucilaginosa sp. nov., Massilia frigida sp. nov. isolated from streams, lakes and regoliths.</title>
        <authorList>
            <person name="Holochova P."/>
            <person name="Sedlacek I."/>
            <person name="Kralova S."/>
            <person name="Maslanova I."/>
            <person name="Busse H.-J."/>
            <person name="Stankova E."/>
            <person name="Vrbovska V."/>
            <person name="Kovarovic V."/>
            <person name="Bartak M."/>
            <person name="Svec P."/>
            <person name="Pantucek R."/>
        </authorList>
    </citation>
    <scope>NUCLEOTIDE SEQUENCE [LARGE SCALE GENOMIC DNA]</scope>
    <source>
        <strain evidence="3 4">CCM 8694</strain>
    </source>
</reference>
<proteinExistence type="predicted"/>
<name>A0ABX0MRP8_9BURK</name>
<evidence type="ECO:0000259" key="2">
    <source>
        <dbReference type="Pfam" id="PF13986"/>
    </source>
</evidence>
<comment type="caution">
    <text evidence="3">The sequence shown here is derived from an EMBL/GenBank/DDBJ whole genome shotgun (WGS) entry which is preliminary data.</text>
</comment>
<dbReference type="Pfam" id="PF13986">
    <property type="entry name" value="DUF4224"/>
    <property type="match status" value="1"/>
</dbReference>
<evidence type="ECO:0000313" key="4">
    <source>
        <dbReference type="Proteomes" id="UP000610594"/>
    </source>
</evidence>
<keyword evidence="4" id="KW-1185">Reference proteome</keyword>